<reference evidence="2" key="1">
    <citation type="submission" date="2020-11" db="EMBL/GenBank/DDBJ databases">
        <authorList>
            <consortium name="DOE Joint Genome Institute"/>
            <person name="Ahrendt S."/>
            <person name="Riley R."/>
            <person name="Andreopoulos W."/>
            <person name="Labutti K."/>
            <person name="Pangilinan J."/>
            <person name="Ruiz-Duenas F.J."/>
            <person name="Barrasa J.M."/>
            <person name="Sanchez-Garcia M."/>
            <person name="Camarero S."/>
            <person name="Miyauchi S."/>
            <person name="Serrano A."/>
            <person name="Linde D."/>
            <person name="Babiker R."/>
            <person name="Drula E."/>
            <person name="Ayuso-Fernandez I."/>
            <person name="Pacheco R."/>
            <person name="Padilla G."/>
            <person name="Ferreira P."/>
            <person name="Barriuso J."/>
            <person name="Kellner H."/>
            <person name="Castanera R."/>
            <person name="Alfaro M."/>
            <person name="Ramirez L."/>
            <person name="Pisabarro A.G."/>
            <person name="Kuo A."/>
            <person name="Tritt A."/>
            <person name="Lipzen A."/>
            <person name="He G."/>
            <person name="Yan M."/>
            <person name="Ng V."/>
            <person name="Cullen D."/>
            <person name="Martin F."/>
            <person name="Rosso M.-N."/>
            <person name="Henrissat B."/>
            <person name="Hibbett D."/>
            <person name="Martinez A.T."/>
            <person name="Grigoriev I.V."/>
        </authorList>
    </citation>
    <scope>NUCLEOTIDE SEQUENCE</scope>
    <source>
        <strain evidence="2">AH 40177</strain>
    </source>
</reference>
<feature type="compositionally biased region" description="Basic and acidic residues" evidence="1">
    <location>
        <begin position="194"/>
        <end position="209"/>
    </location>
</feature>
<feature type="region of interest" description="Disordered" evidence="1">
    <location>
        <begin position="194"/>
        <end position="215"/>
    </location>
</feature>
<gene>
    <name evidence="2" type="ORF">BDP27DRAFT_1180433</name>
</gene>
<dbReference type="EMBL" id="JADNRY010000264">
    <property type="protein sequence ID" value="KAF9060025.1"/>
    <property type="molecule type" value="Genomic_DNA"/>
</dbReference>
<feature type="non-terminal residue" evidence="2">
    <location>
        <position position="1"/>
    </location>
</feature>
<dbReference type="OrthoDB" id="2666777at2759"/>
<dbReference type="AlphaFoldDB" id="A0A9P5PDC8"/>
<protein>
    <submittedName>
        <fullName evidence="2">Uncharacterized protein</fullName>
    </submittedName>
</protein>
<evidence type="ECO:0000313" key="3">
    <source>
        <dbReference type="Proteomes" id="UP000772434"/>
    </source>
</evidence>
<evidence type="ECO:0000313" key="2">
    <source>
        <dbReference type="EMBL" id="KAF9060025.1"/>
    </source>
</evidence>
<comment type="caution">
    <text evidence="2">The sequence shown here is derived from an EMBL/GenBank/DDBJ whole genome shotgun (WGS) entry which is preliminary data.</text>
</comment>
<organism evidence="2 3">
    <name type="scientific">Rhodocollybia butyracea</name>
    <dbReference type="NCBI Taxonomy" id="206335"/>
    <lineage>
        <taxon>Eukaryota</taxon>
        <taxon>Fungi</taxon>
        <taxon>Dikarya</taxon>
        <taxon>Basidiomycota</taxon>
        <taxon>Agaricomycotina</taxon>
        <taxon>Agaricomycetes</taxon>
        <taxon>Agaricomycetidae</taxon>
        <taxon>Agaricales</taxon>
        <taxon>Marasmiineae</taxon>
        <taxon>Omphalotaceae</taxon>
        <taxon>Rhodocollybia</taxon>
    </lineage>
</organism>
<dbReference type="Proteomes" id="UP000772434">
    <property type="component" value="Unassembled WGS sequence"/>
</dbReference>
<dbReference type="PANTHER" id="PTHR33096:SF1">
    <property type="entry name" value="CXC1-LIKE CYSTEINE CLUSTER ASSOCIATED WITH KDZ TRANSPOSASES DOMAIN-CONTAINING PROTEIN"/>
    <property type="match status" value="1"/>
</dbReference>
<name>A0A9P5PDC8_9AGAR</name>
<feature type="region of interest" description="Disordered" evidence="1">
    <location>
        <begin position="78"/>
        <end position="128"/>
    </location>
</feature>
<dbReference type="InterPro" id="IPR040521">
    <property type="entry name" value="KDZ"/>
</dbReference>
<feature type="compositionally biased region" description="Basic and acidic residues" evidence="1">
    <location>
        <begin position="114"/>
        <end position="126"/>
    </location>
</feature>
<keyword evidence="3" id="KW-1185">Reference proteome</keyword>
<sequence length="264" mass="30090">FLDFVTQLYQRLAPNNTAICHTLKDFLRSQGYQLHGQDPLCQRFQSTLRWYNTLQQLTTSHVDSIVLSARQTIIDNGNTQESATDLECDNSSPPSSPTGRAMPTMEEVEDEEDPRPSKRAREKDSPLTRPSDYLCSRCPLCFGGKTKFDEGWLPRNDVIVCLDACFTQKHNKQFSHLNSVFISPEEVKAWKERVSAARPEQRPPRKHSEDNEDDFENGLKVPWSVLDGCNNSFTAADENKEKASTQFFDSTALMGLLCRHDRIL</sequence>
<proteinExistence type="predicted"/>
<dbReference type="Pfam" id="PF18758">
    <property type="entry name" value="KDZ"/>
    <property type="match status" value="1"/>
</dbReference>
<accession>A0A9P5PDC8</accession>
<feature type="non-terminal residue" evidence="2">
    <location>
        <position position="264"/>
    </location>
</feature>
<evidence type="ECO:0000256" key="1">
    <source>
        <dbReference type="SAM" id="MobiDB-lite"/>
    </source>
</evidence>
<feature type="compositionally biased region" description="Polar residues" evidence="1">
    <location>
        <begin position="78"/>
        <end position="93"/>
    </location>
</feature>
<dbReference type="PANTHER" id="PTHR33096">
    <property type="entry name" value="CXC2 DOMAIN-CONTAINING PROTEIN"/>
    <property type="match status" value="1"/>
</dbReference>